<dbReference type="OrthoDB" id="420032at2759"/>
<dbReference type="Gene3D" id="2.60.40.150">
    <property type="entry name" value="C2 domain"/>
    <property type="match status" value="1"/>
</dbReference>
<dbReference type="InterPro" id="IPR035892">
    <property type="entry name" value="C2_domain_sf"/>
</dbReference>
<dbReference type="HOGENOM" id="CLU_1005863_0_0_1"/>
<dbReference type="InterPro" id="IPR000008">
    <property type="entry name" value="C2_dom"/>
</dbReference>
<evidence type="ECO:0000313" key="5">
    <source>
        <dbReference type="EMBL" id="EDV23180.1"/>
    </source>
</evidence>
<dbReference type="CTD" id="6755303"/>
<dbReference type="KEGG" id="tad:TRIADDRAFT_58203"/>
<dbReference type="Pfam" id="PF00168">
    <property type="entry name" value="C2"/>
    <property type="match status" value="1"/>
</dbReference>
<feature type="compositionally biased region" description="Polar residues" evidence="3">
    <location>
        <begin position="20"/>
        <end position="50"/>
    </location>
</feature>
<dbReference type="PROSITE" id="PS50004">
    <property type="entry name" value="C2"/>
    <property type="match status" value="1"/>
</dbReference>
<dbReference type="eggNOG" id="KOG2060">
    <property type="taxonomic scope" value="Eukaryota"/>
</dbReference>
<comment type="subcellular location">
    <subcellularLocation>
        <location evidence="2">Synapse</location>
    </subcellularLocation>
</comment>
<dbReference type="SUPFAM" id="SSF49562">
    <property type="entry name" value="C2 domain (Calcium/lipid-binding domain, CaLB)"/>
    <property type="match status" value="1"/>
</dbReference>
<dbReference type="PANTHER" id="PTHR12157">
    <property type="entry name" value="REGULATING SYNAPTIC MEMBRANE EXOCYTOSIS PROTEIN"/>
    <property type="match status" value="1"/>
</dbReference>
<evidence type="ECO:0000256" key="1">
    <source>
        <dbReference type="ARBA" id="ARBA00023018"/>
    </source>
</evidence>
<feature type="compositionally biased region" description="Polar residues" evidence="3">
    <location>
        <begin position="101"/>
        <end position="111"/>
    </location>
</feature>
<organism evidence="5 6">
    <name type="scientific">Trichoplax adhaerens</name>
    <name type="common">Trichoplax reptans</name>
    <dbReference type="NCBI Taxonomy" id="10228"/>
    <lineage>
        <taxon>Eukaryota</taxon>
        <taxon>Metazoa</taxon>
        <taxon>Placozoa</taxon>
        <taxon>Uniplacotomia</taxon>
        <taxon>Trichoplacea</taxon>
        <taxon>Trichoplacidae</taxon>
        <taxon>Trichoplax</taxon>
    </lineage>
</organism>
<dbReference type="GO" id="GO:0006887">
    <property type="term" value="P:exocytosis"/>
    <property type="evidence" value="ECO:0007669"/>
    <property type="project" value="InterPro"/>
</dbReference>
<dbReference type="GeneID" id="6755303"/>
<dbReference type="GO" id="GO:0045202">
    <property type="term" value="C:synapse"/>
    <property type="evidence" value="ECO:0007669"/>
    <property type="project" value="UniProtKB-SubCell"/>
</dbReference>
<dbReference type="AlphaFoldDB" id="B3S156"/>
<dbReference type="GO" id="GO:0016020">
    <property type="term" value="C:membrane"/>
    <property type="evidence" value="ECO:0007669"/>
    <property type="project" value="InterPro"/>
</dbReference>
<keyword evidence="6" id="KW-1185">Reference proteome</keyword>
<dbReference type="Proteomes" id="UP000009022">
    <property type="component" value="Unassembled WGS sequence"/>
</dbReference>
<dbReference type="PhylomeDB" id="B3S156"/>
<evidence type="ECO:0000313" key="6">
    <source>
        <dbReference type="Proteomes" id="UP000009022"/>
    </source>
</evidence>
<dbReference type="CDD" id="cd04028">
    <property type="entry name" value="C2B_RIM1alpha"/>
    <property type="match status" value="1"/>
</dbReference>
<feature type="compositionally biased region" description="Low complexity" evidence="3">
    <location>
        <begin position="85"/>
        <end position="100"/>
    </location>
</feature>
<dbReference type="STRING" id="10228.B3S156"/>
<feature type="region of interest" description="Disordered" evidence="3">
    <location>
        <begin position="18"/>
        <end position="111"/>
    </location>
</feature>
<dbReference type="InterPro" id="IPR039032">
    <property type="entry name" value="Rim-like"/>
</dbReference>
<evidence type="ECO:0000256" key="2">
    <source>
        <dbReference type="ARBA" id="ARBA00034103"/>
    </source>
</evidence>
<name>B3S156_TRIAD</name>
<evidence type="ECO:0000259" key="4">
    <source>
        <dbReference type="PROSITE" id="PS50004"/>
    </source>
</evidence>
<evidence type="ECO:0000256" key="3">
    <source>
        <dbReference type="SAM" id="MobiDB-lite"/>
    </source>
</evidence>
<accession>B3S156</accession>
<protein>
    <recommendedName>
        <fullName evidence="4">C2 domain-containing protein</fullName>
    </recommendedName>
</protein>
<dbReference type="SMART" id="SM00239">
    <property type="entry name" value="C2"/>
    <property type="match status" value="1"/>
</dbReference>
<dbReference type="RefSeq" id="XP_002114090.1">
    <property type="nucleotide sequence ID" value="XM_002114054.1"/>
</dbReference>
<reference evidence="5 6" key="1">
    <citation type="journal article" date="2008" name="Nature">
        <title>The Trichoplax genome and the nature of placozoans.</title>
        <authorList>
            <person name="Srivastava M."/>
            <person name="Begovic E."/>
            <person name="Chapman J."/>
            <person name="Putnam N.H."/>
            <person name="Hellsten U."/>
            <person name="Kawashima T."/>
            <person name="Kuo A."/>
            <person name="Mitros T."/>
            <person name="Salamov A."/>
            <person name="Carpenter M.L."/>
            <person name="Signorovitch A.Y."/>
            <person name="Moreno M.A."/>
            <person name="Kamm K."/>
            <person name="Grimwood J."/>
            <person name="Schmutz J."/>
            <person name="Shapiro H."/>
            <person name="Grigoriev I.V."/>
            <person name="Buss L.W."/>
            <person name="Schierwater B."/>
            <person name="Dellaporta S.L."/>
            <person name="Rokhsar D.S."/>
        </authorList>
    </citation>
    <scope>NUCLEOTIDE SEQUENCE [LARGE SCALE GENOMIC DNA]</scope>
    <source>
        <strain evidence="5 6">Grell-BS-1999</strain>
    </source>
</reference>
<proteinExistence type="predicted"/>
<feature type="domain" description="C2" evidence="4">
    <location>
        <begin position="139"/>
        <end position="257"/>
    </location>
</feature>
<dbReference type="GO" id="GO:0031267">
    <property type="term" value="F:small GTPase binding"/>
    <property type="evidence" value="ECO:0007669"/>
    <property type="project" value="InterPro"/>
</dbReference>
<dbReference type="PANTHER" id="PTHR12157:SF21">
    <property type="entry name" value="RAB3 INTERACTING MOLECULE, ISOFORM F"/>
    <property type="match status" value="1"/>
</dbReference>
<keyword evidence="1" id="KW-0770">Synapse</keyword>
<dbReference type="InParanoid" id="B3S156"/>
<dbReference type="EMBL" id="DS985247">
    <property type="protein sequence ID" value="EDV23180.1"/>
    <property type="molecule type" value="Genomic_DNA"/>
</dbReference>
<sequence length="277" mass="30381">MSSSLVAYVIVYANSHKNKNISSGNHTTPESQISAHQTTSSNQELTPRSNSHGRRQQNSGSVSSSGSNDSKKTNLPDIHNGNNINPPTSHTSNSPGGSSSRMPQNWTNGATKTPEKIRKMRDALGHGQVVGPHVTTSSSFGKLQLGLQYKNGILEVEVIRAKELIARNTKSLPSTYAKCYILDASDKYIAKKKSKSVRKTLEPVYQQKLQFPVSITDKTLEVIIWGNYNLIDKKVFMGVAQIVLSEEDLSNLIISWYKLFDSSAANINNLDASMNSN</sequence>
<dbReference type="FunCoup" id="B3S156">
    <property type="interactions" value="647"/>
</dbReference>
<gene>
    <name evidence="5" type="ORF">TRIADDRAFT_58203</name>
</gene>
<feature type="compositionally biased region" description="Low complexity" evidence="3">
    <location>
        <begin position="58"/>
        <end position="68"/>
    </location>
</feature>